<reference evidence="3 4" key="1">
    <citation type="journal article" date="2011" name="J. Bacteriol.">
        <title>Genome sequence of 'Pedosphaera parvula' Ellin514, an aerobic Verrucomicrobial isolate from pasture soil.</title>
        <authorList>
            <person name="Kant R."/>
            <person name="van Passel M.W."/>
            <person name="Sangwan P."/>
            <person name="Palva A."/>
            <person name="Lucas S."/>
            <person name="Copeland A."/>
            <person name="Lapidus A."/>
            <person name="Glavina Del Rio T."/>
            <person name="Dalin E."/>
            <person name="Tice H."/>
            <person name="Bruce D."/>
            <person name="Goodwin L."/>
            <person name="Pitluck S."/>
            <person name="Chertkov O."/>
            <person name="Larimer F.W."/>
            <person name="Land M.L."/>
            <person name="Hauser L."/>
            <person name="Brettin T.S."/>
            <person name="Detter J.C."/>
            <person name="Han S."/>
            <person name="de Vos W.M."/>
            <person name="Janssen P.H."/>
            <person name="Smidt H."/>
        </authorList>
    </citation>
    <scope>NUCLEOTIDE SEQUENCE [LARGE SCALE GENOMIC DNA]</scope>
    <source>
        <strain evidence="3 4">Ellin514</strain>
    </source>
</reference>
<name>B9XBW9_PEDPL</name>
<accession>B9XBW9</accession>
<keyword evidence="2" id="KW-0812">Transmembrane</keyword>
<keyword evidence="4" id="KW-1185">Reference proteome</keyword>
<keyword evidence="2" id="KW-1133">Transmembrane helix</keyword>
<comment type="caution">
    <text evidence="3">The sequence shown here is derived from an EMBL/GenBank/DDBJ whole genome shotgun (WGS) entry which is preliminary data.</text>
</comment>
<sequence precursor="true">MTLFEPLRLSESWKTAVLLATASLWLCGICFGVVAIKEMKQHGSKGLFWRSLSGMMMNVMLLGAISYGLVYRHQWSVQYAKAETLEQKLANETWLFSNAYSTAYAALTNPPVLSMVLVKEKADLEARKKATLACIAASQELIAFWTSAAARLAEELSRANLSPDVRKEYLQDFIRSAEIDKPESLKYRKVQLLREQAILGYLNLLEQNWGKWTYDPKTQSVRSTDGQFMENFTRDLEKVNELTSELKQLKKQLEERRAVKI</sequence>
<keyword evidence="1" id="KW-0175">Coiled coil</keyword>
<feature type="transmembrane region" description="Helical" evidence="2">
    <location>
        <begin position="16"/>
        <end position="36"/>
    </location>
</feature>
<evidence type="ECO:0000256" key="2">
    <source>
        <dbReference type="SAM" id="Phobius"/>
    </source>
</evidence>
<feature type="coiled-coil region" evidence="1">
    <location>
        <begin position="229"/>
        <end position="259"/>
    </location>
</feature>
<dbReference type="Proteomes" id="UP000003688">
    <property type="component" value="Unassembled WGS sequence"/>
</dbReference>
<keyword evidence="2" id="KW-0472">Membrane</keyword>
<evidence type="ECO:0000313" key="4">
    <source>
        <dbReference type="Proteomes" id="UP000003688"/>
    </source>
</evidence>
<dbReference type="EMBL" id="ABOX02000004">
    <property type="protein sequence ID" value="EEF62437.1"/>
    <property type="molecule type" value="Genomic_DNA"/>
</dbReference>
<proteinExistence type="predicted"/>
<dbReference type="STRING" id="320771.Cflav_PD5072"/>
<feature type="transmembrane region" description="Helical" evidence="2">
    <location>
        <begin position="48"/>
        <end position="70"/>
    </location>
</feature>
<dbReference type="AlphaFoldDB" id="B9XBW9"/>
<organism evidence="3 4">
    <name type="scientific">Pedosphaera parvula (strain Ellin514)</name>
    <dbReference type="NCBI Taxonomy" id="320771"/>
    <lineage>
        <taxon>Bacteria</taxon>
        <taxon>Pseudomonadati</taxon>
        <taxon>Verrucomicrobiota</taxon>
        <taxon>Pedosphaerae</taxon>
        <taxon>Pedosphaerales</taxon>
        <taxon>Pedosphaeraceae</taxon>
        <taxon>Pedosphaera</taxon>
    </lineage>
</organism>
<evidence type="ECO:0000313" key="3">
    <source>
        <dbReference type="EMBL" id="EEF62437.1"/>
    </source>
</evidence>
<evidence type="ECO:0000256" key="1">
    <source>
        <dbReference type="SAM" id="Coils"/>
    </source>
</evidence>
<gene>
    <name evidence="3" type="ORF">Cflav_PD5072</name>
</gene>
<dbReference type="RefSeq" id="WP_007413317.1">
    <property type="nucleotide sequence ID" value="NZ_ABOX02000004.1"/>
</dbReference>
<protein>
    <submittedName>
        <fullName evidence="3">Uncharacterized protein</fullName>
    </submittedName>
</protein>